<dbReference type="Gene3D" id="3.40.50.1110">
    <property type="entry name" value="SGNH hydrolase"/>
    <property type="match status" value="1"/>
</dbReference>
<comment type="subcellular location">
    <subcellularLocation>
        <location evidence="2">Secreted</location>
    </subcellularLocation>
</comment>
<dbReference type="PANTHER" id="PTHR40088:SF1">
    <property type="entry name" value="PECTATE LYASE PEL9"/>
    <property type="match status" value="1"/>
</dbReference>
<accession>F8FI04</accession>
<evidence type="ECO:0000256" key="9">
    <source>
        <dbReference type="SAM" id="SignalP"/>
    </source>
</evidence>
<dbReference type="SUPFAM" id="SSF51126">
    <property type="entry name" value="Pectin lyase-like"/>
    <property type="match status" value="1"/>
</dbReference>
<dbReference type="PATRIC" id="fig|1036673.3.peg.4439"/>
<evidence type="ECO:0000256" key="5">
    <source>
        <dbReference type="ARBA" id="ARBA00022729"/>
    </source>
</evidence>
<dbReference type="GO" id="GO:0016837">
    <property type="term" value="F:carbon-oxygen lyase activity, acting on polysaccharides"/>
    <property type="evidence" value="ECO:0007669"/>
    <property type="project" value="TreeGrafter"/>
</dbReference>
<dbReference type="KEGG" id="pms:KNP414_04820"/>
<dbReference type="RefSeq" id="WP_013918499.1">
    <property type="nucleotide sequence ID" value="NC_015690.1"/>
</dbReference>
<evidence type="ECO:0000313" key="12">
    <source>
        <dbReference type="Proteomes" id="UP000006620"/>
    </source>
</evidence>
<dbReference type="InterPro" id="IPR053868">
    <property type="entry name" value="Pel9A-like_beta_helix"/>
</dbReference>
<evidence type="ECO:0000256" key="2">
    <source>
        <dbReference type="ARBA" id="ARBA00004613"/>
    </source>
</evidence>
<evidence type="ECO:0000313" key="11">
    <source>
        <dbReference type="EMBL" id="AEI43346.1"/>
    </source>
</evidence>
<organism evidence="11 12">
    <name type="scientific">Paenibacillus mucilaginosus (strain KNP414)</name>
    <dbReference type="NCBI Taxonomy" id="1036673"/>
    <lineage>
        <taxon>Bacteria</taxon>
        <taxon>Bacillati</taxon>
        <taxon>Bacillota</taxon>
        <taxon>Bacilli</taxon>
        <taxon>Bacillales</taxon>
        <taxon>Paenibacillaceae</taxon>
        <taxon>Paenibacillus</taxon>
    </lineage>
</organism>
<dbReference type="HOGENOM" id="CLU_012227_0_0_9"/>
<dbReference type="GO" id="GO:0005576">
    <property type="term" value="C:extracellular region"/>
    <property type="evidence" value="ECO:0007669"/>
    <property type="project" value="UniProtKB-SubCell"/>
</dbReference>
<dbReference type="EMBL" id="CP002869">
    <property type="protein sequence ID" value="AEI43346.1"/>
    <property type="molecule type" value="Genomic_DNA"/>
</dbReference>
<dbReference type="Proteomes" id="UP000006620">
    <property type="component" value="Chromosome"/>
</dbReference>
<dbReference type="InterPro" id="IPR036514">
    <property type="entry name" value="SGNH_hydro_sf"/>
</dbReference>
<dbReference type="InterPro" id="IPR008979">
    <property type="entry name" value="Galactose-bd-like_sf"/>
</dbReference>
<dbReference type="InterPro" id="IPR011050">
    <property type="entry name" value="Pectin_lyase_fold/virulence"/>
</dbReference>
<comment type="cofactor">
    <cofactor evidence="1">
        <name>Ca(2+)</name>
        <dbReference type="ChEBI" id="CHEBI:29108"/>
    </cofactor>
</comment>
<reference evidence="12" key="1">
    <citation type="submission" date="2011-06" db="EMBL/GenBank/DDBJ databases">
        <title>Complete genome sequence of Paenibacillus mucilaginosus KNP414.</title>
        <authorList>
            <person name="Wang J."/>
            <person name="Hu S."/>
            <person name="Hu X."/>
            <person name="Zhang B."/>
            <person name="Dong D."/>
            <person name="Zhang S."/>
            <person name="Zhao K."/>
            <person name="Wu D."/>
        </authorList>
    </citation>
    <scope>NUCLEOTIDE SEQUENCE [LARGE SCALE GENOMIC DNA]</scope>
    <source>
        <strain evidence="12">KNP414</strain>
    </source>
</reference>
<protein>
    <submittedName>
        <fullName evidence="11">Pectate lyase</fullName>
    </submittedName>
</protein>
<name>F8FI04_PAEMK</name>
<keyword evidence="3" id="KW-0964">Secreted</keyword>
<keyword evidence="6" id="KW-0106">Calcium</keyword>
<gene>
    <name evidence="11" type="ordered locus">KNP414_04820</name>
</gene>
<reference evidence="11 12" key="2">
    <citation type="journal article" date="2013" name="Genome Announc.">
        <title>Genome Sequence of Growth-Improving Paenibacillus mucilaginosus Strain KNP414.</title>
        <authorList>
            <person name="Lu J.J."/>
            <person name="Wang J.F."/>
            <person name="Hu X.F."/>
        </authorList>
    </citation>
    <scope>NUCLEOTIDE SEQUENCE [LARGE SCALE GENOMIC DNA]</scope>
    <source>
        <strain evidence="11 12">KNP414</strain>
    </source>
</reference>
<dbReference type="Pfam" id="PF22842">
    <property type="entry name" value="Pel9A-like_beta_helix"/>
    <property type="match status" value="1"/>
</dbReference>
<dbReference type="Gene3D" id="2.160.20.10">
    <property type="entry name" value="Single-stranded right-handed beta-helix, Pectin lyase-like"/>
    <property type="match status" value="1"/>
</dbReference>
<keyword evidence="5 9" id="KW-0732">Signal</keyword>
<evidence type="ECO:0000256" key="3">
    <source>
        <dbReference type="ARBA" id="ARBA00022525"/>
    </source>
</evidence>
<evidence type="ECO:0000256" key="7">
    <source>
        <dbReference type="ARBA" id="ARBA00023239"/>
    </source>
</evidence>
<keyword evidence="7 11" id="KW-0456">Lyase</keyword>
<comment type="similarity">
    <text evidence="8">Belongs to the polysaccharide lyase 9 family.</text>
</comment>
<dbReference type="InterPro" id="IPR012334">
    <property type="entry name" value="Pectin_lyas_fold"/>
</dbReference>
<evidence type="ECO:0000256" key="4">
    <source>
        <dbReference type="ARBA" id="ARBA00022723"/>
    </source>
</evidence>
<evidence type="ECO:0000256" key="6">
    <source>
        <dbReference type="ARBA" id="ARBA00022837"/>
    </source>
</evidence>
<dbReference type="PANTHER" id="PTHR40088">
    <property type="entry name" value="PECTATE LYASE (EUROFUNG)"/>
    <property type="match status" value="1"/>
</dbReference>
<evidence type="ECO:0000259" key="10">
    <source>
        <dbReference type="Pfam" id="PF22842"/>
    </source>
</evidence>
<feature type="signal peptide" evidence="9">
    <location>
        <begin position="1"/>
        <end position="39"/>
    </location>
</feature>
<dbReference type="SUPFAM" id="SSF49785">
    <property type="entry name" value="Galactose-binding domain-like"/>
    <property type="match status" value="1"/>
</dbReference>
<keyword evidence="4" id="KW-0479">Metal-binding</keyword>
<dbReference type="GO" id="GO:0046872">
    <property type="term" value="F:metal ion binding"/>
    <property type="evidence" value="ECO:0007669"/>
    <property type="project" value="UniProtKB-KW"/>
</dbReference>
<dbReference type="AlphaFoldDB" id="F8FI04"/>
<dbReference type="InterPro" id="IPR052052">
    <property type="entry name" value="Polysaccharide_Lyase_9"/>
</dbReference>
<evidence type="ECO:0000256" key="8">
    <source>
        <dbReference type="ARBA" id="ARBA00038263"/>
    </source>
</evidence>
<evidence type="ECO:0000256" key="1">
    <source>
        <dbReference type="ARBA" id="ARBA00001913"/>
    </source>
</evidence>
<feature type="domain" description="Pel9A-like right handed beta-helix region" evidence="10">
    <location>
        <begin position="40"/>
        <end position="356"/>
    </location>
</feature>
<feature type="chain" id="PRO_5003370345" evidence="9">
    <location>
        <begin position="40"/>
        <end position="993"/>
    </location>
</feature>
<proteinExistence type="inferred from homology"/>
<sequence length="993" mass="107343">MMEQSMSSRFAAASPLFKYGAAAITGIAAFLVMSTSAFAADYFISPTGSDTNPGTKSAPFKSIMKAQSAASSGDTVYIRGGVYDDFQIAATDSNYNYVHDITKSGITYEAYPGDERPVFDFQHVPTNLRVAAFRVADQVTGIKFKGFDAIGVKVGSQKQSEVFRVIGQADFEHVAAHDNEANGFYFTTRGTGIVLNCDSYNNIGPTAVSAGNTDGFGAHAGPVSFINSRAWNNSDDGFDSISSSAPVTYDHSWAFNHKGNQDGIGDKNGFKVGGYGHRTSGIPDPVPVHTVTYSLAANNGANGFYANHQPGQSANWKSNTAYHNGTANFNMLERVSPTEDVDIPGYREVLHHNIAYMGTPIMNDNHPPEKVSHNSWTINGGLHITDKDFVSLDIAQLSAPRKADGSLPDVTFMRPVTTSQLYKEGLGYLADQNSSKLQSWKFDFGPAKSVEGGYTGVTADRAYTPERGYGFLGLGPNGYQEDDRSDGFVMQEGQEIKLREVAKPVPETADDDAVAVTDPGMPIRFAVKVTPNTYYKVKVTLTGADPSKDAKVNLFSEKRHFHLTEKVIPAGTSLSYEFSVNVQNVYSKVTGTYVDTMLNIAVSGENAALSSAKIEQIEQGRTLWVLGDSTVNDQLASLPYFRLQNYSGVGQALSKYAGPHIAVSNHAESGLNTYTSMKHFDQFKERIQPGDVVFFEFGHNHKTDGPTGYYNGISYYYDFVHSKGAKFIIVGPIDRHRAYQYDAAANTWTSTLDGFSAIGKQYIQEKVAGGAADIAFVDLNAPSLAWYSQLCEDLGFTAASTDYYFRAVQGGSVDGTHPNDAGVDHFARMFFDGAKAIVNADREAPQAKVLAEVLKGTRAETPYTVPASITSLGPAPNSAYPQPYVTPAAYPLVINHVAVDPNGNIGSMSVTKQGDLTTYGRGIVEVYTAGGVLKGTAYANEQIDNTIEGTQTVTFTTDLTLAANETLKAYVMEFEDKPGYPLTGVQLSDFYTP</sequence>
<dbReference type="SUPFAM" id="SSF52266">
    <property type="entry name" value="SGNH hydrolase"/>
    <property type="match status" value="1"/>
</dbReference>